<organism evidence="1 2">
    <name type="scientific">Chrysodeixis includens</name>
    <name type="common">Soybean looper</name>
    <name type="synonym">Pseudoplusia includens</name>
    <dbReference type="NCBI Taxonomy" id="689277"/>
    <lineage>
        <taxon>Eukaryota</taxon>
        <taxon>Metazoa</taxon>
        <taxon>Ecdysozoa</taxon>
        <taxon>Arthropoda</taxon>
        <taxon>Hexapoda</taxon>
        <taxon>Insecta</taxon>
        <taxon>Pterygota</taxon>
        <taxon>Neoptera</taxon>
        <taxon>Endopterygota</taxon>
        <taxon>Lepidoptera</taxon>
        <taxon>Glossata</taxon>
        <taxon>Ditrysia</taxon>
        <taxon>Noctuoidea</taxon>
        <taxon>Noctuidae</taxon>
        <taxon>Plusiinae</taxon>
        <taxon>Chrysodeixis</taxon>
    </lineage>
</organism>
<dbReference type="Proteomes" id="UP001154114">
    <property type="component" value="Chromosome 4"/>
</dbReference>
<evidence type="ECO:0000313" key="2">
    <source>
        <dbReference type="Proteomes" id="UP001154114"/>
    </source>
</evidence>
<dbReference type="AlphaFoldDB" id="A0A9N8KUK8"/>
<dbReference type="OrthoDB" id="10578060at2759"/>
<evidence type="ECO:0000313" key="1">
    <source>
        <dbReference type="EMBL" id="CAD0196172.1"/>
    </source>
</evidence>
<protein>
    <submittedName>
        <fullName evidence="1">Uncharacterized protein</fullName>
    </submittedName>
</protein>
<sequence length="105" mass="11878">MVPVLTACFNNVGVVGPVLRVEGYIRRATSQRATDVLRVVIRLRGERECGTSGRGRREARTGSARCSPRIIHTREARRLYLPDRRALGRASCDCSRRRRRRAPSC</sequence>
<proteinExistence type="predicted"/>
<gene>
    <name evidence="1" type="ORF">CINC_LOCUS10464</name>
</gene>
<reference evidence="1" key="1">
    <citation type="submission" date="2021-12" db="EMBL/GenBank/DDBJ databases">
        <authorList>
            <person name="King R."/>
        </authorList>
    </citation>
    <scope>NUCLEOTIDE SEQUENCE</scope>
</reference>
<accession>A0A9N8KUK8</accession>
<keyword evidence="2" id="KW-1185">Reference proteome</keyword>
<dbReference type="EMBL" id="LR824007">
    <property type="protein sequence ID" value="CAD0196172.1"/>
    <property type="molecule type" value="Genomic_DNA"/>
</dbReference>
<name>A0A9N8KUK8_CHRIL</name>